<evidence type="ECO:0000313" key="1">
    <source>
        <dbReference type="EMBL" id="PRP66955.1"/>
    </source>
</evidence>
<accession>A0A2S9WU04</accession>
<reference evidence="1 2" key="1">
    <citation type="submission" date="2016-11" db="EMBL/GenBank/DDBJ databases">
        <title>Trade-off between light-utilization and light-protection in marine flavobacteria.</title>
        <authorList>
            <person name="Kumagai Y."/>
        </authorList>
    </citation>
    <scope>NUCLEOTIDE SEQUENCE [LARGE SCALE GENOMIC DNA]</scope>
    <source>
        <strain evidence="1 2">JCM 17109</strain>
    </source>
</reference>
<gene>
    <name evidence="1" type="ORF">BST86_07515</name>
</gene>
<dbReference type="Proteomes" id="UP000239532">
    <property type="component" value="Unassembled WGS sequence"/>
</dbReference>
<evidence type="ECO:0000313" key="2">
    <source>
        <dbReference type="Proteomes" id="UP000239532"/>
    </source>
</evidence>
<organism evidence="1 2">
    <name type="scientific">Nonlabens agnitus</name>
    <dbReference type="NCBI Taxonomy" id="870484"/>
    <lineage>
        <taxon>Bacteria</taxon>
        <taxon>Pseudomonadati</taxon>
        <taxon>Bacteroidota</taxon>
        <taxon>Flavobacteriia</taxon>
        <taxon>Flavobacteriales</taxon>
        <taxon>Flavobacteriaceae</taxon>
        <taxon>Nonlabens</taxon>
    </lineage>
</organism>
<keyword evidence="2" id="KW-1185">Reference proteome</keyword>
<dbReference type="EMBL" id="MQUC01000003">
    <property type="protein sequence ID" value="PRP66955.1"/>
    <property type="molecule type" value="Genomic_DNA"/>
</dbReference>
<name>A0A2S9WU04_9FLAO</name>
<comment type="caution">
    <text evidence="1">The sequence shown here is derived from an EMBL/GenBank/DDBJ whole genome shotgun (WGS) entry which is preliminary data.</text>
</comment>
<sequence length="182" mass="20875">MLTTAQAMDTSSSDGLIEGYSKRYKKVQPVLFTHNFIDFALYPDGRLEFNIPRYSNATICIRPAMNRRRSVGVSQGNVRYNRLGQLTLINNTRVSYNRDGTVARIGRLDVDYYRGILDRVGGLEVRYDKKGRLIAARGHVDVYADLGRRHDCASHNFGHFDDGYARNDWDDGVYFKRAKIKK</sequence>
<protein>
    <submittedName>
        <fullName evidence="1">Uncharacterized protein</fullName>
    </submittedName>
</protein>
<dbReference type="AlphaFoldDB" id="A0A2S9WU04"/>
<proteinExistence type="predicted"/>